<dbReference type="EMBL" id="VBRW01000008">
    <property type="protein sequence ID" value="MCI8283610.1"/>
    <property type="molecule type" value="Genomic_DNA"/>
</dbReference>
<dbReference type="InterPro" id="IPR000238">
    <property type="entry name" value="RbfA"/>
</dbReference>
<dbReference type="Proteomes" id="UP000215452">
    <property type="component" value="Chromosome"/>
</dbReference>
<reference evidence="3 5" key="2">
    <citation type="submission" date="2019-05" db="EMBL/GenBank/DDBJ databases">
        <title>Genome sequencing and assembly of Mycoplasma hyopneumoniae strains UFV01 and UFV02.</title>
        <authorList>
            <person name="De Souza L.F."/>
            <person name="Gonzaga N.F."/>
            <person name="Santos M.R."/>
            <person name="Deeney A.S."/>
            <person name="Vidigal P.M.P."/>
            <person name="Moreira M.A.S."/>
            <person name="Fietto J.R.L."/>
            <person name="Bressan G.C."/>
            <person name="Rycroft A.N."/>
            <person name="Silva Junior A."/>
        </authorList>
    </citation>
    <scope>NUCLEOTIDE SEQUENCE [LARGE SCALE GENOMIC DNA]</scope>
    <source>
        <strain evidence="3 5">UFV01</strain>
    </source>
</reference>
<dbReference type="Proteomes" id="UP001203104">
    <property type="component" value="Unassembled WGS sequence"/>
</dbReference>
<protein>
    <submittedName>
        <fullName evidence="2">Ribosome-binding factor A</fullName>
    </submittedName>
</protein>
<dbReference type="AlphaFoldDB" id="A0A223M914"/>
<dbReference type="Pfam" id="PF02033">
    <property type="entry name" value="RBFA"/>
    <property type="match status" value="1"/>
</dbReference>
<gene>
    <name evidence="2" type="primary">rbfA</name>
    <name evidence="2" type="ORF">CIB43_00040</name>
    <name evidence="3" type="ORF">FEF30_03505</name>
</gene>
<dbReference type="GO" id="GO:0006364">
    <property type="term" value="P:rRNA processing"/>
    <property type="evidence" value="ECO:0007669"/>
    <property type="project" value="InterPro"/>
</dbReference>
<organism evidence="2 4">
    <name type="scientific">Mesomycoplasma hyopneumoniae</name>
    <name type="common">Mycoplasma hyopneumoniae</name>
    <dbReference type="NCBI Taxonomy" id="2099"/>
    <lineage>
        <taxon>Bacteria</taxon>
        <taxon>Bacillati</taxon>
        <taxon>Mycoplasmatota</taxon>
        <taxon>Mycoplasmoidales</taxon>
        <taxon>Metamycoplasmataceae</taxon>
        <taxon>Mesomycoplasma</taxon>
    </lineage>
</organism>
<dbReference type="InterPro" id="IPR015946">
    <property type="entry name" value="KH_dom-like_a/b"/>
</dbReference>
<sequence>MSVSHEKKQNYYFQIISKVIETYFLERMPVSVNWVRLSADNSHLFVYLEFQFSQKKNLAKIIKAEKFIRLKFGNLLEGFKVPQLHFLLDPVVERVEKIDKIFSEIQKEK</sequence>
<evidence type="ECO:0000313" key="2">
    <source>
        <dbReference type="EMBL" id="ASU13957.1"/>
    </source>
</evidence>
<keyword evidence="1" id="KW-0690">Ribosome biogenesis</keyword>
<name>A0A223M914_MESHO</name>
<evidence type="ECO:0000313" key="3">
    <source>
        <dbReference type="EMBL" id="MCI8283610.1"/>
    </source>
</evidence>
<evidence type="ECO:0000313" key="4">
    <source>
        <dbReference type="Proteomes" id="UP000215452"/>
    </source>
</evidence>
<evidence type="ECO:0000313" key="5">
    <source>
        <dbReference type="Proteomes" id="UP001203104"/>
    </source>
</evidence>
<dbReference type="SUPFAM" id="SSF89919">
    <property type="entry name" value="Ribosome-binding factor A, RbfA"/>
    <property type="match status" value="1"/>
</dbReference>
<dbReference type="EMBL" id="CP022714">
    <property type="protein sequence ID" value="ASU13957.1"/>
    <property type="molecule type" value="Genomic_DNA"/>
</dbReference>
<dbReference type="InterPro" id="IPR023799">
    <property type="entry name" value="RbfA_dom_sf"/>
</dbReference>
<reference evidence="2 4" key="1">
    <citation type="submission" date="2017-08" db="EMBL/GenBank/DDBJ databases">
        <title>The complete genome sequence of a Mycoplasma hyopneumoniae isolate in Korea.</title>
        <authorList>
            <person name="Han J."/>
            <person name="Lee N."/>
        </authorList>
    </citation>
    <scope>NUCLEOTIDE SEQUENCE [LARGE SCALE GENOMIC DNA]</scope>
    <source>
        <strain evidence="2 4">KM014</strain>
    </source>
</reference>
<accession>A0A223M914</accession>
<evidence type="ECO:0000256" key="1">
    <source>
        <dbReference type="ARBA" id="ARBA00022517"/>
    </source>
</evidence>
<dbReference type="Gene3D" id="3.30.300.20">
    <property type="match status" value="1"/>
</dbReference>
<proteinExistence type="predicted"/>
<dbReference type="RefSeq" id="WP_011290372.1">
    <property type="nucleotide sequence ID" value="NZ_CP034597.1"/>
</dbReference>